<keyword evidence="2" id="KW-1185">Reference proteome</keyword>
<reference evidence="1 2" key="1">
    <citation type="submission" date="2016-12" db="EMBL/GenBank/DDBJ databases">
        <title>Genome sequencing of Methylocaldum marinum.</title>
        <authorList>
            <person name="Takeuchi M."/>
            <person name="Kamagata Y."/>
            <person name="Hiraoka S."/>
            <person name="Oshima K."/>
            <person name="Hattori M."/>
            <person name="Iwasaki W."/>
        </authorList>
    </citation>
    <scope>NUCLEOTIDE SEQUENCE [LARGE SCALE GENOMIC DNA]</scope>
    <source>
        <strain evidence="1 2">S8</strain>
    </source>
</reference>
<evidence type="ECO:0000313" key="2">
    <source>
        <dbReference type="Proteomes" id="UP000266313"/>
    </source>
</evidence>
<dbReference type="EMBL" id="AP017928">
    <property type="protein sequence ID" value="BBA35921.1"/>
    <property type="molecule type" value="Genomic_DNA"/>
</dbReference>
<sequence length="71" mass="7680">MAYSTYHIDDLLVAPGVEIEQVLRFDVSECEVNRMTEGRIVVARLGASDCRAGCGSHLKLRPEGPGTSQAC</sequence>
<dbReference type="RefSeq" id="WP_119631188.1">
    <property type="nucleotide sequence ID" value="NZ_AP017928.1"/>
</dbReference>
<evidence type="ECO:0000313" key="1">
    <source>
        <dbReference type="EMBL" id="BBA35921.1"/>
    </source>
</evidence>
<dbReference type="Pfam" id="PF01986">
    <property type="entry name" value="DUF123"/>
    <property type="match status" value="1"/>
</dbReference>
<dbReference type="OrthoDB" id="9811593at2"/>
<dbReference type="AlphaFoldDB" id="A0A250KY58"/>
<protein>
    <submittedName>
        <fullName evidence="1">Uncharacterized protein</fullName>
    </submittedName>
</protein>
<gene>
    <name evidence="1" type="ORF">sS8_3990</name>
</gene>
<dbReference type="KEGG" id="mmai:sS8_3990"/>
<accession>A0A250KY58</accession>
<name>A0A250KY58_9GAMM</name>
<dbReference type="Proteomes" id="UP000266313">
    <property type="component" value="Chromosome"/>
</dbReference>
<dbReference type="InterPro" id="IPR002837">
    <property type="entry name" value="DUF123"/>
</dbReference>
<organism evidence="1 2">
    <name type="scientific">Methylocaldum marinum</name>
    <dbReference type="NCBI Taxonomy" id="1432792"/>
    <lineage>
        <taxon>Bacteria</taxon>
        <taxon>Pseudomonadati</taxon>
        <taxon>Pseudomonadota</taxon>
        <taxon>Gammaproteobacteria</taxon>
        <taxon>Methylococcales</taxon>
        <taxon>Methylococcaceae</taxon>
        <taxon>Methylocaldum</taxon>
    </lineage>
</organism>
<proteinExistence type="predicted"/>